<dbReference type="OrthoDB" id="8159487at2"/>
<dbReference type="eggNOG" id="COG3371">
    <property type="taxonomic scope" value="Bacteria"/>
</dbReference>
<dbReference type="InterPro" id="IPR009339">
    <property type="entry name" value="DUF998"/>
</dbReference>
<accession>D2PMS1</accession>
<evidence type="ECO:0000313" key="3">
    <source>
        <dbReference type="EMBL" id="ADB32623.1"/>
    </source>
</evidence>
<evidence type="ECO:0008006" key="5">
    <source>
        <dbReference type="Google" id="ProtNLM"/>
    </source>
</evidence>
<reference evidence="4" key="1">
    <citation type="submission" date="2009-09" db="EMBL/GenBank/DDBJ databases">
        <title>The complete genome of Kribbella flavida DSM 17836.</title>
        <authorList>
            <consortium name="US DOE Joint Genome Institute (JGI-PGF)"/>
            <person name="Lucas S."/>
            <person name="Copeland A."/>
            <person name="Lapidus A."/>
            <person name="Glavina del Rio T."/>
            <person name="Dalin E."/>
            <person name="Tice H."/>
            <person name="Bruce D."/>
            <person name="Goodwin L."/>
            <person name="Pitluck S."/>
            <person name="Kyrpides N."/>
            <person name="Mavromatis K."/>
            <person name="Ivanova N."/>
            <person name="Saunders E."/>
            <person name="Brettin T."/>
            <person name="Detter J.C."/>
            <person name="Han C."/>
            <person name="Larimer F."/>
            <person name="Land M."/>
            <person name="Hauser L."/>
            <person name="Markowitz V."/>
            <person name="Cheng J.-F."/>
            <person name="Hugenholtz P."/>
            <person name="Woyke T."/>
            <person name="Wu D."/>
            <person name="Pukall R."/>
            <person name="Klenk H.-P."/>
            <person name="Eisen J.A."/>
        </authorList>
    </citation>
    <scope>NUCLEOTIDE SEQUENCE [LARGE SCALE GENOMIC DNA]</scope>
    <source>
        <strain evidence="4">DSM 17836 / JCM 10339 / NBRC 14399</strain>
    </source>
</reference>
<name>D2PMS1_KRIFD</name>
<feature type="transmembrane region" description="Helical" evidence="2">
    <location>
        <begin position="103"/>
        <end position="122"/>
    </location>
</feature>
<dbReference type="Proteomes" id="UP000007967">
    <property type="component" value="Chromosome"/>
</dbReference>
<proteinExistence type="predicted"/>
<dbReference type="KEGG" id="kfl:Kfla_3566"/>
<dbReference type="RefSeq" id="WP_012921179.1">
    <property type="nucleotide sequence ID" value="NC_013729.1"/>
</dbReference>
<dbReference type="AlphaFoldDB" id="D2PMS1"/>
<reference evidence="3 4" key="2">
    <citation type="journal article" date="2010" name="Stand. Genomic Sci.">
        <title>Complete genome sequence of Kribbella flavida type strain (IFO 14399).</title>
        <authorList>
            <person name="Pukall R."/>
            <person name="Lapidus A."/>
            <person name="Glavina Del Rio T."/>
            <person name="Copeland A."/>
            <person name="Tice H."/>
            <person name="Cheng J.-F."/>
            <person name="Lucas S."/>
            <person name="Chen F."/>
            <person name="Nolan M."/>
            <person name="LaButti K."/>
            <person name="Pati A."/>
            <person name="Ivanova N."/>
            <person name="Mavrommatis K."/>
            <person name="Mikhailova N."/>
            <person name="Pitluck S."/>
            <person name="Bruce D."/>
            <person name="Goodwin L."/>
            <person name="Land M."/>
            <person name="Hauser L."/>
            <person name="Chang Y.-J."/>
            <person name="Jeffries C.D."/>
            <person name="Chen A."/>
            <person name="Palaniappan K."/>
            <person name="Chain P."/>
            <person name="Rohde M."/>
            <person name="Goeker M."/>
            <person name="Bristow J."/>
            <person name="Eisen J.A."/>
            <person name="Markowitz V."/>
            <person name="Hugenholtz P."/>
            <person name="Kyrpides N.C."/>
            <person name="Klenk H.-P."/>
            <person name="Brettin T."/>
        </authorList>
    </citation>
    <scope>NUCLEOTIDE SEQUENCE [LARGE SCALE GENOMIC DNA]</scope>
    <source>
        <strain evidence="4">DSM 17836 / JCM 10339 / NBRC 14399</strain>
    </source>
</reference>
<feature type="transmembrane region" description="Helical" evidence="2">
    <location>
        <begin position="203"/>
        <end position="222"/>
    </location>
</feature>
<feature type="transmembrane region" description="Helical" evidence="2">
    <location>
        <begin position="71"/>
        <end position="91"/>
    </location>
</feature>
<keyword evidence="2" id="KW-0472">Membrane</keyword>
<keyword evidence="2" id="KW-0812">Transmembrane</keyword>
<keyword evidence="4" id="KW-1185">Reference proteome</keyword>
<dbReference type="Pfam" id="PF06197">
    <property type="entry name" value="DUF998"/>
    <property type="match status" value="1"/>
</dbReference>
<dbReference type="EMBL" id="CP001736">
    <property type="protein sequence ID" value="ADB32623.1"/>
    <property type="molecule type" value="Genomic_DNA"/>
</dbReference>
<evidence type="ECO:0000313" key="4">
    <source>
        <dbReference type="Proteomes" id="UP000007967"/>
    </source>
</evidence>
<feature type="transmembrane region" description="Helical" evidence="2">
    <location>
        <begin position="142"/>
        <end position="167"/>
    </location>
</feature>
<feature type="compositionally biased region" description="Low complexity" evidence="1">
    <location>
        <begin position="9"/>
        <end position="21"/>
    </location>
</feature>
<protein>
    <recommendedName>
        <fullName evidence="5">DUF998 domain-containing protein</fullName>
    </recommendedName>
</protein>
<evidence type="ECO:0000256" key="2">
    <source>
        <dbReference type="SAM" id="Phobius"/>
    </source>
</evidence>
<dbReference type="STRING" id="479435.Kfla_3566"/>
<feature type="transmembrane region" description="Helical" evidence="2">
    <location>
        <begin position="31"/>
        <end position="51"/>
    </location>
</feature>
<keyword evidence="2" id="KW-1133">Transmembrane helix</keyword>
<gene>
    <name evidence="3" type="ordered locus">Kfla_3566</name>
</gene>
<feature type="region of interest" description="Disordered" evidence="1">
    <location>
        <begin position="1"/>
        <end position="21"/>
    </location>
</feature>
<sequence>MNTTTAGFPTPSTAGAAHAAGSAQPSPARTLLGLGVLAGPLNLVVVTAQALTRDGFDPRKHAGSMLTLGDLGWIQSANFVVTGVLVVLGALGLRRSGALGSTWAPRLLTVFGLGTVAAGLLLPDPALGFPAGTPDGQPVAMSWHGVAHFAAGGIGFLAFVIACVAIGRRFAATCRRGRAVASYATGVLFLAAFAGIASGSAGAGVTLAFWAAIVLAWTWLAATLQHVRRTA</sequence>
<dbReference type="HOGENOM" id="CLU_094600_0_0_11"/>
<organism evidence="3 4">
    <name type="scientific">Kribbella flavida (strain DSM 17836 / JCM 10339 / NBRC 14399)</name>
    <dbReference type="NCBI Taxonomy" id="479435"/>
    <lineage>
        <taxon>Bacteria</taxon>
        <taxon>Bacillati</taxon>
        <taxon>Actinomycetota</taxon>
        <taxon>Actinomycetes</taxon>
        <taxon>Propionibacteriales</taxon>
        <taxon>Kribbellaceae</taxon>
        <taxon>Kribbella</taxon>
    </lineage>
</organism>
<feature type="transmembrane region" description="Helical" evidence="2">
    <location>
        <begin position="179"/>
        <end position="197"/>
    </location>
</feature>
<evidence type="ECO:0000256" key="1">
    <source>
        <dbReference type="SAM" id="MobiDB-lite"/>
    </source>
</evidence>